<evidence type="ECO:0000313" key="7">
    <source>
        <dbReference type="Proteomes" id="UP000708208"/>
    </source>
</evidence>
<comment type="similarity">
    <text evidence="2">Belongs to the short-chain dehydrogenases/reductases (SDR) family.</text>
</comment>
<gene>
    <name evidence="6" type="ORF">AFUS01_LOCUS1900</name>
</gene>
<proteinExistence type="inferred from homology"/>
<dbReference type="PANTHER" id="PTHR43899">
    <property type="entry name" value="RH59310P"/>
    <property type="match status" value="1"/>
</dbReference>
<dbReference type="FunFam" id="3.40.50.720:FF:000137">
    <property type="entry name" value="Hydroxysteroid (17-beta) dehydrogenase 3"/>
    <property type="match status" value="1"/>
</dbReference>
<dbReference type="PANTHER" id="PTHR43899:SF13">
    <property type="entry name" value="RH59310P"/>
    <property type="match status" value="1"/>
</dbReference>
<dbReference type="PIRSF" id="PIRSF000126">
    <property type="entry name" value="11-beta-HSD1"/>
    <property type="match status" value="1"/>
</dbReference>
<evidence type="ECO:0000256" key="4">
    <source>
        <dbReference type="ARBA" id="ARBA00023002"/>
    </source>
</evidence>
<dbReference type="InterPro" id="IPR051019">
    <property type="entry name" value="VLCFA-Steroid_DH"/>
</dbReference>
<comment type="subcellular location">
    <subcellularLocation>
        <location evidence="1">Endoplasmic reticulum</location>
    </subcellularLocation>
</comment>
<keyword evidence="3" id="KW-0521">NADP</keyword>
<dbReference type="AlphaFoldDB" id="A0A8J2NMM0"/>
<comment type="caution">
    <text evidence="6">The sequence shown here is derived from an EMBL/GenBank/DDBJ whole genome shotgun (WGS) entry which is preliminary data.</text>
</comment>
<protein>
    <submittedName>
        <fullName evidence="6">Uncharacterized protein</fullName>
    </submittedName>
</protein>
<dbReference type="PROSITE" id="PS00061">
    <property type="entry name" value="ADH_SHORT"/>
    <property type="match status" value="1"/>
</dbReference>
<evidence type="ECO:0000313" key="6">
    <source>
        <dbReference type="EMBL" id="CAG7668209.1"/>
    </source>
</evidence>
<reference evidence="6" key="1">
    <citation type="submission" date="2021-06" db="EMBL/GenBank/DDBJ databases">
        <authorList>
            <person name="Hodson N. C."/>
            <person name="Mongue J. A."/>
            <person name="Jaron S. K."/>
        </authorList>
    </citation>
    <scope>NUCLEOTIDE SEQUENCE</scope>
</reference>
<keyword evidence="7" id="KW-1185">Reference proteome</keyword>
<dbReference type="GO" id="GO:0016491">
    <property type="term" value="F:oxidoreductase activity"/>
    <property type="evidence" value="ECO:0007669"/>
    <property type="project" value="UniProtKB-KW"/>
</dbReference>
<name>A0A8J2NMM0_9HEXA</name>
<dbReference type="InterPro" id="IPR020904">
    <property type="entry name" value="Sc_DH/Rdtase_CS"/>
</dbReference>
<keyword evidence="5" id="KW-1133">Transmembrane helix</keyword>
<organism evidence="6 7">
    <name type="scientific">Allacma fusca</name>
    <dbReference type="NCBI Taxonomy" id="39272"/>
    <lineage>
        <taxon>Eukaryota</taxon>
        <taxon>Metazoa</taxon>
        <taxon>Ecdysozoa</taxon>
        <taxon>Arthropoda</taxon>
        <taxon>Hexapoda</taxon>
        <taxon>Collembola</taxon>
        <taxon>Symphypleona</taxon>
        <taxon>Sminthuridae</taxon>
        <taxon>Allacma</taxon>
    </lineage>
</organism>
<evidence type="ECO:0000256" key="5">
    <source>
        <dbReference type="SAM" id="Phobius"/>
    </source>
</evidence>
<dbReference type="EMBL" id="CAJVCH010010820">
    <property type="protein sequence ID" value="CAG7668209.1"/>
    <property type="molecule type" value="Genomic_DNA"/>
</dbReference>
<dbReference type="OrthoDB" id="5545019at2759"/>
<keyword evidence="5" id="KW-0472">Membrane</keyword>
<dbReference type="GO" id="GO:0005783">
    <property type="term" value="C:endoplasmic reticulum"/>
    <property type="evidence" value="ECO:0007669"/>
    <property type="project" value="UniProtKB-SubCell"/>
</dbReference>
<evidence type="ECO:0000256" key="3">
    <source>
        <dbReference type="ARBA" id="ARBA00022857"/>
    </source>
</evidence>
<evidence type="ECO:0000256" key="1">
    <source>
        <dbReference type="ARBA" id="ARBA00004240"/>
    </source>
</evidence>
<accession>A0A8J2NMM0</accession>
<evidence type="ECO:0000256" key="2">
    <source>
        <dbReference type="ARBA" id="ARBA00006484"/>
    </source>
</evidence>
<dbReference type="Proteomes" id="UP000708208">
    <property type="component" value="Unassembled WGS sequence"/>
</dbReference>
<sequence>MVNLILWIGECLRSISILGLSYLEWIGLLWTLVCIGYFTPLILNSIYCIWIAPILRCYTDLRTMGKWAVITGASDGIGKAYAEEIARLGVNIVLISRSKQKLDAVAKEIAGEFGVETKVIVTDFTDGLQVYEKIEKELEGLEIGILVNNVGIFYPYVDFFTELPNARKQSQDMIFCNVFPITLMTHMILPQMCSRGRGVIINLGSYMGQHVVPLATMYSATKAFTERFSEGLAMEYEKSGIIIQAVIPEYVSTKMSGVTKPSWTTPSATEYVQKALKTVGVESKTSVYLPHRLSILGTSSLFFFCRGFVIRFHFYALLALRGLSKRRLEFISKKL</sequence>
<feature type="transmembrane region" description="Helical" evidence="5">
    <location>
        <begin position="28"/>
        <end position="52"/>
    </location>
</feature>
<keyword evidence="5" id="KW-0812">Transmembrane</keyword>
<dbReference type="InterPro" id="IPR002347">
    <property type="entry name" value="SDR_fam"/>
</dbReference>
<keyword evidence="4" id="KW-0560">Oxidoreductase</keyword>
<dbReference type="CDD" id="cd05356">
    <property type="entry name" value="17beta-HSD1_like_SDR_c"/>
    <property type="match status" value="1"/>
</dbReference>
<dbReference type="Pfam" id="PF00106">
    <property type="entry name" value="adh_short"/>
    <property type="match status" value="1"/>
</dbReference>